<protein>
    <submittedName>
        <fullName evidence="2">Uncharacterized protein</fullName>
    </submittedName>
</protein>
<dbReference type="RefSeq" id="XP_025435960.1">
    <property type="nucleotide sequence ID" value="XM_025577069.1"/>
</dbReference>
<organism evidence="2 3">
    <name type="scientific">Aspergillus saccharolyticus JOP 1030-1</name>
    <dbReference type="NCBI Taxonomy" id="1450539"/>
    <lineage>
        <taxon>Eukaryota</taxon>
        <taxon>Fungi</taxon>
        <taxon>Dikarya</taxon>
        <taxon>Ascomycota</taxon>
        <taxon>Pezizomycotina</taxon>
        <taxon>Eurotiomycetes</taxon>
        <taxon>Eurotiomycetidae</taxon>
        <taxon>Eurotiales</taxon>
        <taxon>Aspergillaceae</taxon>
        <taxon>Aspergillus</taxon>
        <taxon>Aspergillus subgen. Circumdati</taxon>
    </lineage>
</organism>
<feature type="repeat" description="ANK" evidence="1">
    <location>
        <begin position="96"/>
        <end position="128"/>
    </location>
</feature>
<dbReference type="AlphaFoldDB" id="A0A319AER2"/>
<dbReference type="GeneID" id="37078298"/>
<dbReference type="InterPro" id="IPR036770">
    <property type="entry name" value="Ankyrin_rpt-contain_sf"/>
</dbReference>
<sequence length="144" mass="15869">MNEVYAFYSQFLRKYSATNTSFLLLETTSHCAIDTFPDGYTPRCTATTLFGRLGYRPSSGSTTPTASSTRIILFRWIRVSGTCSVVTRLVDFQNMQGQTALAAATERGHVAIVEELVRAEANPNIGDHTGKTRCTWPASGETQF</sequence>
<dbReference type="SMART" id="SM00248">
    <property type="entry name" value="ANK"/>
    <property type="match status" value="1"/>
</dbReference>
<keyword evidence="1" id="KW-0040">ANK repeat</keyword>
<keyword evidence="3" id="KW-1185">Reference proteome</keyword>
<evidence type="ECO:0000256" key="1">
    <source>
        <dbReference type="PROSITE-ProRule" id="PRU00023"/>
    </source>
</evidence>
<reference evidence="2 3" key="1">
    <citation type="submission" date="2016-12" db="EMBL/GenBank/DDBJ databases">
        <title>The genomes of Aspergillus section Nigri reveals drivers in fungal speciation.</title>
        <authorList>
            <consortium name="DOE Joint Genome Institute"/>
            <person name="Vesth T.C."/>
            <person name="Nybo J."/>
            <person name="Theobald S."/>
            <person name="Brandl J."/>
            <person name="Frisvad J.C."/>
            <person name="Nielsen K.F."/>
            <person name="Lyhne E.K."/>
            <person name="Kogle M.E."/>
            <person name="Kuo A."/>
            <person name="Riley R."/>
            <person name="Clum A."/>
            <person name="Nolan M."/>
            <person name="Lipzen A."/>
            <person name="Salamov A."/>
            <person name="Henrissat B."/>
            <person name="Wiebenga A."/>
            <person name="De Vries R.P."/>
            <person name="Grigoriev I.V."/>
            <person name="Mortensen U.H."/>
            <person name="Andersen M.R."/>
            <person name="Baker S.E."/>
        </authorList>
    </citation>
    <scope>NUCLEOTIDE SEQUENCE [LARGE SCALE GENOMIC DNA]</scope>
    <source>
        <strain evidence="2 3">JOP 1030-1</strain>
    </source>
</reference>
<dbReference type="OrthoDB" id="407325at2759"/>
<dbReference type="InterPro" id="IPR002110">
    <property type="entry name" value="Ankyrin_rpt"/>
</dbReference>
<name>A0A319AER2_9EURO</name>
<evidence type="ECO:0000313" key="3">
    <source>
        <dbReference type="Proteomes" id="UP000248349"/>
    </source>
</evidence>
<dbReference type="Gene3D" id="1.25.40.20">
    <property type="entry name" value="Ankyrin repeat-containing domain"/>
    <property type="match status" value="1"/>
</dbReference>
<gene>
    <name evidence="2" type="ORF">BP01DRAFT_378588</name>
</gene>
<proteinExistence type="predicted"/>
<accession>A0A319AER2</accession>
<dbReference type="PROSITE" id="PS50088">
    <property type="entry name" value="ANK_REPEAT"/>
    <property type="match status" value="1"/>
</dbReference>
<dbReference type="EMBL" id="KZ821218">
    <property type="protein sequence ID" value="PYH49978.1"/>
    <property type="molecule type" value="Genomic_DNA"/>
</dbReference>
<evidence type="ECO:0000313" key="2">
    <source>
        <dbReference type="EMBL" id="PYH49978.1"/>
    </source>
</evidence>
<dbReference type="Proteomes" id="UP000248349">
    <property type="component" value="Unassembled WGS sequence"/>
</dbReference>
<dbReference type="Pfam" id="PF00023">
    <property type="entry name" value="Ank"/>
    <property type="match status" value="1"/>
</dbReference>
<dbReference type="SUPFAM" id="SSF48403">
    <property type="entry name" value="Ankyrin repeat"/>
    <property type="match status" value="1"/>
</dbReference>
<dbReference type="PROSITE" id="PS50297">
    <property type="entry name" value="ANK_REP_REGION"/>
    <property type="match status" value="1"/>
</dbReference>